<dbReference type="PANTHER" id="PTHR43244">
    <property type="match status" value="1"/>
</dbReference>
<dbReference type="Gene3D" id="3.20.20.30">
    <property type="entry name" value="Luciferase-like domain"/>
    <property type="match status" value="1"/>
</dbReference>
<evidence type="ECO:0000256" key="1">
    <source>
        <dbReference type="ARBA" id="ARBA00023002"/>
    </source>
</evidence>
<proteinExistence type="predicted"/>
<dbReference type="CDD" id="cd01097">
    <property type="entry name" value="Tetrahydromethanopterin_reductase"/>
    <property type="match status" value="1"/>
</dbReference>
<reference evidence="3" key="1">
    <citation type="submission" date="2020-10" db="EMBL/GenBank/DDBJ databases">
        <title>Sequencing the genomes of 1000 actinobacteria strains.</title>
        <authorList>
            <person name="Klenk H.-P."/>
        </authorList>
    </citation>
    <scope>NUCLEOTIDE SEQUENCE</scope>
    <source>
        <strain evidence="3">DSM 45354</strain>
    </source>
</reference>
<evidence type="ECO:0000313" key="3">
    <source>
        <dbReference type="EMBL" id="MBE1609700.1"/>
    </source>
</evidence>
<dbReference type="Proteomes" id="UP000638648">
    <property type="component" value="Unassembled WGS sequence"/>
</dbReference>
<dbReference type="GO" id="GO:0016705">
    <property type="term" value="F:oxidoreductase activity, acting on paired donors, with incorporation or reduction of molecular oxygen"/>
    <property type="evidence" value="ECO:0007669"/>
    <property type="project" value="InterPro"/>
</dbReference>
<gene>
    <name evidence="3" type="ORF">HEB94_006548</name>
</gene>
<dbReference type="InterPro" id="IPR050564">
    <property type="entry name" value="F420-G6PD/mer"/>
</dbReference>
<feature type="domain" description="Luciferase-like" evidence="2">
    <location>
        <begin position="30"/>
        <end position="275"/>
    </location>
</feature>
<dbReference type="PANTHER" id="PTHR43244:SF1">
    <property type="entry name" value="5,10-METHYLENETETRAHYDROMETHANOPTERIN REDUCTASE"/>
    <property type="match status" value="1"/>
</dbReference>
<evidence type="ECO:0000259" key="2">
    <source>
        <dbReference type="Pfam" id="PF00296"/>
    </source>
</evidence>
<dbReference type="RefSeq" id="WP_202896659.1">
    <property type="nucleotide sequence ID" value="NZ_BAABJL010000163.1"/>
</dbReference>
<sequence length="302" mass="32106">MGHHELDTVGQHEPHLGRIGIWAGELDRWPATDLREAAAVVEDLGYPALWFPEAVGRESVAQAAMLLSATRRTVIASGTASIYARDAVTAAAAQRTLDEAFPGRFLLGLGVSHPALVTQVRGHRFGPPVATMRAYLDAMDAAPFGPPTTSSSAPPRRVLAALGPKMLRLAGERAWGAHPLGMPVAHTRAARAVLGPRALLAVTQLVVLDRSRSRSADLARAHASTALPNRLTLLRDLGFDNAEALDDRVVDALVATGGTDDIAQRVREHLDAGANHVSLHVITSVPDEAPLRQWGELAALLL</sequence>
<organism evidence="3 4">
    <name type="scientific">Actinopolymorpha pittospori</name>
    <dbReference type="NCBI Taxonomy" id="648752"/>
    <lineage>
        <taxon>Bacteria</taxon>
        <taxon>Bacillati</taxon>
        <taxon>Actinomycetota</taxon>
        <taxon>Actinomycetes</taxon>
        <taxon>Propionibacteriales</taxon>
        <taxon>Actinopolymorphaceae</taxon>
        <taxon>Actinopolymorpha</taxon>
    </lineage>
</organism>
<dbReference type="AlphaFoldDB" id="A0A927N742"/>
<name>A0A927N742_9ACTN</name>
<dbReference type="Pfam" id="PF00296">
    <property type="entry name" value="Bac_luciferase"/>
    <property type="match status" value="1"/>
</dbReference>
<keyword evidence="4" id="KW-1185">Reference proteome</keyword>
<comment type="caution">
    <text evidence="3">The sequence shown here is derived from an EMBL/GenBank/DDBJ whole genome shotgun (WGS) entry which is preliminary data.</text>
</comment>
<accession>A0A927N742</accession>
<dbReference type="EMBL" id="JADBEM010000001">
    <property type="protein sequence ID" value="MBE1609700.1"/>
    <property type="molecule type" value="Genomic_DNA"/>
</dbReference>
<evidence type="ECO:0000313" key="4">
    <source>
        <dbReference type="Proteomes" id="UP000638648"/>
    </source>
</evidence>
<dbReference type="InterPro" id="IPR036661">
    <property type="entry name" value="Luciferase-like_sf"/>
</dbReference>
<keyword evidence="1" id="KW-0560">Oxidoreductase</keyword>
<dbReference type="NCBIfam" id="TIGR03620">
    <property type="entry name" value="F420_MSMEG_4141"/>
    <property type="match status" value="1"/>
</dbReference>
<protein>
    <submittedName>
        <fullName evidence="3">F420-dependent oxidoreductase</fullName>
    </submittedName>
</protein>
<dbReference type="InterPro" id="IPR019922">
    <property type="entry name" value="Lucif-like_OxRdatse_MSMEG_4141"/>
</dbReference>
<dbReference type="InterPro" id="IPR011251">
    <property type="entry name" value="Luciferase-like_dom"/>
</dbReference>
<dbReference type="SUPFAM" id="SSF51679">
    <property type="entry name" value="Bacterial luciferase-like"/>
    <property type="match status" value="1"/>
</dbReference>